<evidence type="ECO:0000313" key="5">
    <source>
        <dbReference type="Proteomes" id="UP000027138"/>
    </source>
</evidence>
<accession>A0A067K543</accession>
<evidence type="ECO:0000256" key="2">
    <source>
        <dbReference type="ARBA" id="ARBA00022801"/>
    </source>
</evidence>
<dbReference type="InterPro" id="IPR033132">
    <property type="entry name" value="GH_1_N_CS"/>
</dbReference>
<dbReference type="InterPro" id="IPR001360">
    <property type="entry name" value="Glyco_hydro_1"/>
</dbReference>
<keyword evidence="2" id="KW-0378">Hydrolase</keyword>
<dbReference type="GO" id="GO:0005975">
    <property type="term" value="P:carbohydrate metabolic process"/>
    <property type="evidence" value="ECO:0007669"/>
    <property type="project" value="InterPro"/>
</dbReference>
<dbReference type="Proteomes" id="UP000027138">
    <property type="component" value="Unassembled WGS sequence"/>
</dbReference>
<dbReference type="PANTHER" id="PTHR10353">
    <property type="entry name" value="GLYCOSYL HYDROLASE"/>
    <property type="match status" value="1"/>
</dbReference>
<evidence type="ECO:0000313" key="4">
    <source>
        <dbReference type="EMBL" id="KDP26939.1"/>
    </source>
</evidence>
<reference evidence="4 5" key="1">
    <citation type="journal article" date="2014" name="PLoS ONE">
        <title>Global Analysis of Gene Expression Profiles in Physic Nut (Jatropha curcas L.) Seedlings Exposed to Salt Stress.</title>
        <authorList>
            <person name="Zhang L."/>
            <person name="Zhang C."/>
            <person name="Wu P."/>
            <person name="Chen Y."/>
            <person name="Li M."/>
            <person name="Jiang H."/>
            <person name="Wu G."/>
        </authorList>
    </citation>
    <scope>NUCLEOTIDE SEQUENCE [LARGE SCALE GENOMIC DNA]</scope>
    <source>
        <strain evidence="5">cv. GZQX0401</strain>
        <tissue evidence="4">Young leaves</tissue>
    </source>
</reference>
<comment type="similarity">
    <text evidence="1 3">Belongs to the glycosyl hydrolase 1 family.</text>
</comment>
<evidence type="ECO:0000256" key="1">
    <source>
        <dbReference type="ARBA" id="ARBA00010838"/>
    </source>
</evidence>
<evidence type="ECO:0008006" key="6">
    <source>
        <dbReference type="Google" id="ProtNLM"/>
    </source>
</evidence>
<dbReference type="PRINTS" id="PR00131">
    <property type="entry name" value="GLHYDRLASE1"/>
</dbReference>
<dbReference type="PANTHER" id="PTHR10353:SF44">
    <property type="entry name" value="BETA-GLUCOSIDASE 17"/>
    <property type="match status" value="1"/>
</dbReference>
<dbReference type="InterPro" id="IPR017853">
    <property type="entry name" value="GH"/>
</dbReference>
<dbReference type="AlphaFoldDB" id="A0A067K543"/>
<dbReference type="PROSITE" id="PS00653">
    <property type="entry name" value="GLYCOSYL_HYDROL_F1_2"/>
    <property type="match status" value="1"/>
</dbReference>
<name>A0A067K543_JATCU</name>
<dbReference type="Gene3D" id="3.20.20.80">
    <property type="entry name" value="Glycosidases"/>
    <property type="match status" value="2"/>
</dbReference>
<dbReference type="GO" id="GO:0008422">
    <property type="term" value="F:beta-glucosidase activity"/>
    <property type="evidence" value="ECO:0007669"/>
    <property type="project" value="TreeGrafter"/>
</dbReference>
<dbReference type="EMBL" id="KK914892">
    <property type="protein sequence ID" value="KDP26939.1"/>
    <property type="molecule type" value="Genomic_DNA"/>
</dbReference>
<gene>
    <name evidence="4" type="ORF">JCGZ_21032</name>
</gene>
<dbReference type="SUPFAM" id="SSF51445">
    <property type="entry name" value="(Trans)glycosidases"/>
    <property type="match status" value="1"/>
</dbReference>
<organism evidence="4 5">
    <name type="scientific">Jatropha curcas</name>
    <name type="common">Barbados nut</name>
    <dbReference type="NCBI Taxonomy" id="180498"/>
    <lineage>
        <taxon>Eukaryota</taxon>
        <taxon>Viridiplantae</taxon>
        <taxon>Streptophyta</taxon>
        <taxon>Embryophyta</taxon>
        <taxon>Tracheophyta</taxon>
        <taxon>Spermatophyta</taxon>
        <taxon>Magnoliopsida</taxon>
        <taxon>eudicotyledons</taxon>
        <taxon>Gunneridae</taxon>
        <taxon>Pentapetalae</taxon>
        <taxon>rosids</taxon>
        <taxon>fabids</taxon>
        <taxon>Malpighiales</taxon>
        <taxon>Euphorbiaceae</taxon>
        <taxon>Crotonoideae</taxon>
        <taxon>Jatropheae</taxon>
        <taxon>Jatropha</taxon>
    </lineage>
</organism>
<protein>
    <recommendedName>
        <fullName evidence="6">Beta-glucosidase</fullName>
    </recommendedName>
</protein>
<dbReference type="Pfam" id="PF00232">
    <property type="entry name" value="Glyco_hydro_1"/>
    <property type="match status" value="2"/>
</dbReference>
<evidence type="ECO:0000256" key="3">
    <source>
        <dbReference type="RuleBase" id="RU003690"/>
    </source>
</evidence>
<sequence length="446" mass="51269">MEAEKWLLLQLVFVGYVLVRIEGLNRSSFPTGFIFGAGSSAYQYEGAAYIDGKGPSIWDTFARIHPEKILDHNNGNIAEDFYHHYKEDIALMKVLGLDSFRFSISWSRVLPKGKISGGVNQDGVHFYNNLINELLSNDQNCKVGNSATEPYVAVHHLLLSHALAVKLYREKYQDFQQGKIGISVLTEWKVPKYQTSACIKAAFRAMDFQFGWIVNPITYGDYPRTMRSIVGHRLPKFTKQQSKMLKGSLDFIGVNYYTAYYAEDAAYSRNVNLSYTTDNHVNLTTFLIIVKAKKDGIPLGQPTSYDGYYFYPKGIQELVLYIKRKYKNPVIYVTENGLLDVRNSSLSITDELKDKLRISFHHQHLSYLLKAIEDNGANVRGYFLWSFLDDFEWEFGYTIQLGINYVDFNDGLKRYSKNSALWFKKFLQKKNVTITCHSFSFLSSLM</sequence>
<keyword evidence="5" id="KW-1185">Reference proteome</keyword>
<dbReference type="OrthoDB" id="65569at2759"/>
<proteinExistence type="inferred from homology"/>